<dbReference type="PANTHER" id="PTHR43303:SF4">
    <property type="entry name" value="NADPH DEHYDROGENASE C23G7.10C-RELATED"/>
    <property type="match status" value="1"/>
</dbReference>
<dbReference type="SUPFAM" id="SSF51395">
    <property type="entry name" value="FMN-linked oxidoreductases"/>
    <property type="match status" value="1"/>
</dbReference>
<dbReference type="InterPro" id="IPR044152">
    <property type="entry name" value="YqjM-like"/>
</dbReference>
<keyword evidence="5" id="KW-0560">Oxidoreductase</keyword>
<evidence type="ECO:0000256" key="1">
    <source>
        <dbReference type="ARBA" id="ARBA00001917"/>
    </source>
</evidence>
<evidence type="ECO:0000313" key="8">
    <source>
        <dbReference type="Proteomes" id="UP001332192"/>
    </source>
</evidence>
<evidence type="ECO:0000313" key="7">
    <source>
        <dbReference type="EMBL" id="WRP16133.1"/>
    </source>
</evidence>
<evidence type="ECO:0000256" key="2">
    <source>
        <dbReference type="ARBA" id="ARBA00022630"/>
    </source>
</evidence>
<dbReference type="CDD" id="cd02932">
    <property type="entry name" value="OYE_YqiM_FMN"/>
    <property type="match status" value="1"/>
</dbReference>
<proteinExistence type="predicted"/>
<dbReference type="Gene3D" id="3.20.20.70">
    <property type="entry name" value="Aldolase class I"/>
    <property type="match status" value="1"/>
</dbReference>
<feature type="domain" description="NADH:flavin oxidoreductase/NADH oxidase N-terminal" evidence="6">
    <location>
        <begin position="4"/>
        <end position="329"/>
    </location>
</feature>
<accession>A0ABZ1BU14</accession>
<dbReference type="EMBL" id="CP141615">
    <property type="protein sequence ID" value="WRP16133.1"/>
    <property type="molecule type" value="Genomic_DNA"/>
</dbReference>
<reference evidence="7 8" key="1">
    <citation type="journal article" date="2024" name="Front. Microbiol.">
        <title>Novel thermophilic genera Geochorda gen. nov. and Carboxydochorda gen. nov. from the deep terrestrial subsurface reveal the ecophysiological diversity in the class Limnochordia.</title>
        <authorList>
            <person name="Karnachuk O.V."/>
            <person name="Lukina A.P."/>
            <person name="Avakyan M.R."/>
            <person name="Kadnikov V.V."/>
            <person name="Begmatov S."/>
            <person name="Beletsky A.V."/>
            <person name="Vlasova K.G."/>
            <person name="Novikov A.A."/>
            <person name="Shcherbakova V.A."/>
            <person name="Mardanov A.V."/>
            <person name="Ravin N.V."/>
        </authorList>
    </citation>
    <scope>NUCLEOTIDE SEQUENCE [LARGE SCALE GENOMIC DNA]</scope>
    <source>
        <strain evidence="7 8">L945</strain>
    </source>
</reference>
<dbReference type="PANTHER" id="PTHR43303">
    <property type="entry name" value="NADPH DEHYDROGENASE C23G7.10C-RELATED"/>
    <property type="match status" value="1"/>
</dbReference>
<dbReference type="Proteomes" id="UP001332192">
    <property type="component" value="Chromosome"/>
</dbReference>
<dbReference type="RefSeq" id="WP_324715406.1">
    <property type="nucleotide sequence ID" value="NZ_CP141615.1"/>
</dbReference>
<gene>
    <name evidence="7" type="ORF">U7230_08430</name>
</gene>
<keyword evidence="3" id="KW-0288">FMN</keyword>
<evidence type="ECO:0000256" key="3">
    <source>
        <dbReference type="ARBA" id="ARBA00022643"/>
    </source>
</evidence>
<dbReference type="InterPro" id="IPR013785">
    <property type="entry name" value="Aldolase_TIM"/>
</dbReference>
<dbReference type="Pfam" id="PF00724">
    <property type="entry name" value="Oxidored_FMN"/>
    <property type="match status" value="1"/>
</dbReference>
<protein>
    <submittedName>
        <fullName evidence="7">NADH:flavin oxidoreductase/NADH oxidase</fullName>
    </submittedName>
</protein>
<evidence type="ECO:0000259" key="6">
    <source>
        <dbReference type="Pfam" id="PF00724"/>
    </source>
</evidence>
<dbReference type="InterPro" id="IPR001155">
    <property type="entry name" value="OxRdtase_FMN_N"/>
</dbReference>
<keyword evidence="8" id="KW-1185">Reference proteome</keyword>
<sequence>MSTLLSPYALRRVTLRNRIVMSPMCQYSAGEDGQVTDWHLVHYGSRAAGGVGLVMVEATAVEPRGRISTQDLGLYDPRQLPGLRRLVEFIHSQGAAAGIQIAHAGRKAFSASKGRGPQHPVAPSAVPFAEGWVVPHELSADEMDRVAQAFVQAARWAAEVGFDVLELHAAHGYLLHEFLSPLSNRRADEHGGSLEGRMRFPVRVARAVREAWPQGRPMLVRLSTTDWIPGGFDVEQAVAVARALQEAGVDAIDCSSGGMAGAAVAEYPGFNVPAARRLRHEAKIPTIAVGLITRPEHAEAILRQGDADLVALGRALLREPHWPLHAARTLGDAAPWPRQYLRAKERVDL</sequence>
<comment type="cofactor">
    <cofactor evidence="1">
        <name>FMN</name>
        <dbReference type="ChEBI" id="CHEBI:58210"/>
    </cofactor>
</comment>
<evidence type="ECO:0000256" key="4">
    <source>
        <dbReference type="ARBA" id="ARBA00022857"/>
    </source>
</evidence>
<name>A0ABZ1BU14_9FIRM</name>
<keyword evidence="4" id="KW-0521">NADP</keyword>
<evidence type="ECO:0000256" key="5">
    <source>
        <dbReference type="ARBA" id="ARBA00023002"/>
    </source>
</evidence>
<keyword evidence="2" id="KW-0285">Flavoprotein</keyword>
<organism evidence="7 8">
    <name type="scientific">Carboxydichorda subterranea</name>
    <dbReference type="NCBI Taxonomy" id="3109565"/>
    <lineage>
        <taxon>Bacteria</taxon>
        <taxon>Bacillati</taxon>
        <taxon>Bacillota</taxon>
        <taxon>Limnochordia</taxon>
        <taxon>Limnochordales</taxon>
        <taxon>Geochordaceae</taxon>
        <taxon>Carboxydichorda</taxon>
    </lineage>
</organism>